<proteinExistence type="inferred from homology"/>
<reference evidence="4 5" key="1">
    <citation type="journal article" date="2024" name="Nat. Commun.">
        <title>Phylogenomics reveals the evolutionary origins of lichenization in chlorophyte algae.</title>
        <authorList>
            <person name="Puginier C."/>
            <person name="Libourel C."/>
            <person name="Otte J."/>
            <person name="Skaloud P."/>
            <person name="Haon M."/>
            <person name="Grisel S."/>
            <person name="Petersen M."/>
            <person name="Berrin J.G."/>
            <person name="Delaux P.M."/>
            <person name="Dal Grande F."/>
            <person name="Keller J."/>
        </authorList>
    </citation>
    <scope>NUCLEOTIDE SEQUENCE [LARGE SCALE GENOMIC DNA]</scope>
    <source>
        <strain evidence="4 5">SAG 216-7</strain>
    </source>
</reference>
<feature type="domain" description="Right handed beta helix" evidence="3">
    <location>
        <begin position="629"/>
        <end position="751"/>
    </location>
</feature>
<sequence length="924" mass="98545">MLLVTCCLSEAEHSVGTTEATETRLVSVFSARRAGQKTILGRRTLELQSPGEATVPSPAAEMATAAALGRAEVSAAVPVAAEALSHSEDKLAGQSICAGLQGDPSEWLRSGGAKGYLCAMQRMTNSSDEDFSYSFRPPPGAPWSIARQAVPRDLDSLLRQSLAAAQPRQDQNGSMQAASVSNFLAIPADTAYKNPQQALTLIAATAANAVQQARQSMVQSGSEIMEFVPDHSKPDILVGSDLTAFFTATVNDQSVRGIRLRPGNYTVNAGANPDAHLLFPCNPWNPRRTPFTVDLGGSTLVFQNIKKAGFSIAECVKVEIMGPVTAHHALYALPFTQGSITAINNDPKTGYTWDVQIHDGYPADSILGQKSSHESFVIRYDAATRKLVDNYYDATPDAISKVSSSPPVYRFKFGITLPDVKTGDLVAVRGTYSHGIMLTHCTNVTIANITMHNVGMFFVIDWSGNGNRFVDNTLTPYPGQIGNGDQPALLSSNGDGIHSVGATRGPTIERNTIANNGDDAISIHGMFTLVVKVNPGNSSFTVASGNANSFGVGSRIDVYDGDQLLLLGTVNITAVWEVPNPLPKAMRSRVVPNKNLTGTNYFEVSVDGWPKAFQAMRFDSVISNADHKGSGFAVRNNVIMNNRGKGMVIKSGAGVIEGNAILGPAWWGMQVMPEACWMEADWSQNLRIADNYVQAGYGGIFVGLIRSSDLGSGQYLNHDGITITGNTIVDSAYAPILVTSAKGVVVGGNTIKNCLCRLPPPGQGFGWVTPGALIFAENVQNVSFSPANTVINDAGCTYGDYDRPISLGSTLTVSLYRIGQAGMAEAQSIAGPPKPPSLQIEQDQEAALIAKYGMRPKLSPRLLAKRSGRKCFDSADFVLQQQGRLSTIVSGDLSTPEQPIETLSPKLSPTQPRPRRTSNLGDSD</sequence>
<evidence type="ECO:0000313" key="4">
    <source>
        <dbReference type="EMBL" id="KAK9907410.1"/>
    </source>
</evidence>
<dbReference type="InterPro" id="IPR012334">
    <property type="entry name" value="Pectin_lyas_fold"/>
</dbReference>
<evidence type="ECO:0000256" key="2">
    <source>
        <dbReference type="SAM" id="MobiDB-lite"/>
    </source>
</evidence>
<keyword evidence="5" id="KW-1185">Reference proteome</keyword>
<dbReference type="InterPro" id="IPR006760">
    <property type="entry name" value="Endosulphine"/>
</dbReference>
<comment type="caution">
    <text evidence="4">The sequence shown here is derived from an EMBL/GenBank/DDBJ whole genome shotgun (WGS) entry which is preliminary data.</text>
</comment>
<accession>A0ABR2YKP4</accession>
<dbReference type="InterPro" id="IPR039448">
    <property type="entry name" value="Beta_helix"/>
</dbReference>
<evidence type="ECO:0000259" key="3">
    <source>
        <dbReference type="Pfam" id="PF13229"/>
    </source>
</evidence>
<dbReference type="EMBL" id="JALJOT010000009">
    <property type="protein sequence ID" value="KAK9907410.1"/>
    <property type="molecule type" value="Genomic_DNA"/>
</dbReference>
<evidence type="ECO:0000256" key="1">
    <source>
        <dbReference type="ARBA" id="ARBA00010520"/>
    </source>
</evidence>
<dbReference type="SUPFAM" id="SSF51126">
    <property type="entry name" value="Pectin lyase-like"/>
    <property type="match status" value="1"/>
</dbReference>
<feature type="region of interest" description="Disordered" evidence="2">
    <location>
        <begin position="888"/>
        <end position="924"/>
    </location>
</feature>
<dbReference type="Gene3D" id="2.160.20.10">
    <property type="entry name" value="Single-stranded right-handed beta-helix, Pectin lyase-like"/>
    <property type="match status" value="2"/>
</dbReference>
<evidence type="ECO:0000313" key="5">
    <source>
        <dbReference type="Proteomes" id="UP001491310"/>
    </source>
</evidence>
<comment type="similarity">
    <text evidence="1">Belongs to the endosulfine family.</text>
</comment>
<protein>
    <recommendedName>
        <fullName evidence="3">Right handed beta helix domain-containing protein</fullName>
    </recommendedName>
</protein>
<dbReference type="InterPro" id="IPR006626">
    <property type="entry name" value="PbH1"/>
</dbReference>
<gene>
    <name evidence="4" type="ORF">WJX75_003129</name>
</gene>
<dbReference type="Pfam" id="PF13229">
    <property type="entry name" value="Beta_helix"/>
    <property type="match status" value="1"/>
</dbReference>
<feature type="compositionally biased region" description="Polar residues" evidence="2">
    <location>
        <begin position="888"/>
        <end position="897"/>
    </location>
</feature>
<dbReference type="InterPro" id="IPR011050">
    <property type="entry name" value="Pectin_lyase_fold/virulence"/>
</dbReference>
<dbReference type="Pfam" id="PF04667">
    <property type="entry name" value="Endosulfine"/>
    <property type="match status" value="1"/>
</dbReference>
<dbReference type="SMART" id="SM00710">
    <property type="entry name" value="PbH1"/>
    <property type="match status" value="5"/>
</dbReference>
<dbReference type="Proteomes" id="UP001491310">
    <property type="component" value="Unassembled WGS sequence"/>
</dbReference>
<name>A0ABR2YKP4_9CHLO</name>
<organism evidence="4 5">
    <name type="scientific">Coccomyxa subellipsoidea</name>
    <dbReference type="NCBI Taxonomy" id="248742"/>
    <lineage>
        <taxon>Eukaryota</taxon>
        <taxon>Viridiplantae</taxon>
        <taxon>Chlorophyta</taxon>
        <taxon>core chlorophytes</taxon>
        <taxon>Trebouxiophyceae</taxon>
        <taxon>Trebouxiophyceae incertae sedis</taxon>
        <taxon>Coccomyxaceae</taxon>
        <taxon>Coccomyxa</taxon>
    </lineage>
</organism>